<dbReference type="SUPFAM" id="SSF51556">
    <property type="entry name" value="Metallo-dependent hydrolases"/>
    <property type="match status" value="1"/>
</dbReference>
<dbReference type="AlphaFoldDB" id="A0A229S6X4"/>
<dbReference type="InterPro" id="IPR046249">
    <property type="entry name" value="DUF6282"/>
</dbReference>
<comment type="caution">
    <text evidence="1">The sequence shown here is derived from an EMBL/GenBank/DDBJ whole genome shotgun (WGS) entry which is preliminary data.</text>
</comment>
<evidence type="ECO:0000313" key="1">
    <source>
        <dbReference type="EMBL" id="OXM54666.1"/>
    </source>
</evidence>
<gene>
    <name evidence="1" type="ORF">CFP71_19350</name>
</gene>
<dbReference type="Proteomes" id="UP000215223">
    <property type="component" value="Unassembled WGS sequence"/>
</dbReference>
<organism evidence="1 2">
    <name type="scientific">Amycolatopsis thailandensis</name>
    <dbReference type="NCBI Taxonomy" id="589330"/>
    <lineage>
        <taxon>Bacteria</taxon>
        <taxon>Bacillati</taxon>
        <taxon>Actinomycetota</taxon>
        <taxon>Actinomycetes</taxon>
        <taxon>Pseudonocardiales</taxon>
        <taxon>Pseudonocardiaceae</taxon>
        <taxon>Amycolatopsis</taxon>
    </lineage>
</organism>
<proteinExistence type="predicted"/>
<evidence type="ECO:0008006" key="3">
    <source>
        <dbReference type="Google" id="ProtNLM"/>
    </source>
</evidence>
<accession>A0A229S6X4</accession>
<dbReference type="RefSeq" id="WP_093935273.1">
    <property type="nucleotide sequence ID" value="NZ_JBITFT010000006.1"/>
</dbReference>
<dbReference type="Pfam" id="PF19799">
    <property type="entry name" value="DUF6282"/>
    <property type="match status" value="1"/>
</dbReference>
<dbReference type="InterPro" id="IPR032466">
    <property type="entry name" value="Metal_Hydrolase"/>
</dbReference>
<evidence type="ECO:0000313" key="2">
    <source>
        <dbReference type="Proteomes" id="UP000215223"/>
    </source>
</evidence>
<name>A0A229S6X4_9PSEU</name>
<sequence length="357" mass="39522">MNDAAEMDDEKEYLAEAKLRRRNNAPHDRFLSSYRARMGYRGDVLVPPAVFGVEGAVDIHCHGHEGQQDGLSIAKLASASGVKGLLFKSIVWRARTDVAGPAGVVREVEGELRKWCDEADVPPSRLWSGWITTDTMGLSIPEQARRQLADGVSAVWMPVFRSANTLSKVGGMSGWWGEEPSVWTDPLPWDKALRVGTYTLDEHGKLKPEYREVFKMVADHDVMISFAHATHAEIWEMAEQVRDLGITKAVIDHPFSPFIDLSPAQMRELTSAGIYLNFTYDEISPLLGVDPAEMCRTIQALGTEYVTLSSDAGEPLFPNTVEALRLLRAHMEAFGLTKDEVHTTSSVNPSKLLGAED</sequence>
<keyword evidence="2" id="KW-1185">Reference proteome</keyword>
<dbReference type="OrthoDB" id="9789440at2"/>
<reference evidence="1 2" key="1">
    <citation type="submission" date="2017-07" db="EMBL/GenBank/DDBJ databases">
        <title>Amycolatopsis thailandensis Genome sequencing and assembly.</title>
        <authorList>
            <person name="Kaur N."/>
            <person name="Mayilraj S."/>
        </authorList>
    </citation>
    <scope>NUCLEOTIDE SEQUENCE [LARGE SCALE GENOMIC DNA]</scope>
    <source>
        <strain evidence="1 2">JCM 16380</strain>
    </source>
</reference>
<protein>
    <recommendedName>
        <fullName evidence="3">Amidohydrolase-related domain-containing protein</fullName>
    </recommendedName>
</protein>
<dbReference type="EMBL" id="NMQT01000067">
    <property type="protein sequence ID" value="OXM54666.1"/>
    <property type="molecule type" value="Genomic_DNA"/>
</dbReference>